<name>A0A381V333_9ZZZZ</name>
<dbReference type="InterPro" id="IPR011991">
    <property type="entry name" value="ArsR-like_HTH"/>
</dbReference>
<accession>A0A381V333</accession>
<evidence type="ECO:0000313" key="1">
    <source>
        <dbReference type="EMBL" id="SVA34208.1"/>
    </source>
</evidence>
<dbReference type="InterPro" id="IPR036390">
    <property type="entry name" value="WH_DNA-bd_sf"/>
</dbReference>
<dbReference type="SUPFAM" id="SSF46785">
    <property type="entry name" value="Winged helix' DNA-binding domain"/>
    <property type="match status" value="1"/>
</dbReference>
<dbReference type="Gene3D" id="1.10.10.10">
    <property type="entry name" value="Winged helix-like DNA-binding domain superfamily/Winged helix DNA-binding domain"/>
    <property type="match status" value="1"/>
</dbReference>
<protein>
    <submittedName>
        <fullName evidence="1">Uncharacterized protein</fullName>
    </submittedName>
</protein>
<dbReference type="Pfam" id="PF12840">
    <property type="entry name" value="HTH_20"/>
    <property type="match status" value="1"/>
</dbReference>
<organism evidence="1">
    <name type="scientific">marine metagenome</name>
    <dbReference type="NCBI Taxonomy" id="408172"/>
    <lineage>
        <taxon>unclassified sequences</taxon>
        <taxon>metagenomes</taxon>
        <taxon>ecological metagenomes</taxon>
    </lineage>
</organism>
<proteinExistence type="predicted"/>
<dbReference type="CDD" id="cd00090">
    <property type="entry name" value="HTH_ARSR"/>
    <property type="match status" value="1"/>
</dbReference>
<sequence length="287" mass="31777">MAPALSSEQGTLAHQFLQATGFLGSDSPRLAERQRAVVGRRLFTHCLLPQPERGWTTAELAEALEVPVQAVYRHLQWLRELGLLTEDFSGKADDPKRVRLWHHSLPLAWKAVEARVRTCLADYRLAVQQLATESGSGGSPLPDGMVSVEKEDPFDMVLRELPPASEDPAQQLGRLGAGIGYLSAHHLPYPESLPFRILNDCFLQRPERAWSAEEVAAWARTTRPTAYRHINRLLALGMLARCRAADGGPPASAFYLRGGSLTAAWQAIETRVELVLDSYRRAVGELV</sequence>
<reference evidence="1" key="1">
    <citation type="submission" date="2018-05" db="EMBL/GenBank/DDBJ databases">
        <authorList>
            <person name="Lanie J.A."/>
            <person name="Ng W.-L."/>
            <person name="Kazmierczak K.M."/>
            <person name="Andrzejewski T.M."/>
            <person name="Davidsen T.M."/>
            <person name="Wayne K.J."/>
            <person name="Tettelin H."/>
            <person name="Glass J.I."/>
            <person name="Rusch D."/>
            <person name="Podicherti R."/>
            <person name="Tsui H.-C.T."/>
            <person name="Winkler M.E."/>
        </authorList>
    </citation>
    <scope>NUCLEOTIDE SEQUENCE</scope>
</reference>
<dbReference type="AlphaFoldDB" id="A0A381V333"/>
<gene>
    <name evidence="1" type="ORF">METZ01_LOCUS87062</name>
</gene>
<dbReference type="EMBL" id="UINC01007599">
    <property type="protein sequence ID" value="SVA34208.1"/>
    <property type="molecule type" value="Genomic_DNA"/>
</dbReference>
<dbReference type="InterPro" id="IPR036388">
    <property type="entry name" value="WH-like_DNA-bd_sf"/>
</dbReference>